<dbReference type="RefSeq" id="WP_011488736.1">
    <property type="nucleotide sequence ID" value="NC_007951.1"/>
</dbReference>
<evidence type="ECO:0000313" key="1">
    <source>
        <dbReference type="EMBL" id="ABE31139.1"/>
    </source>
</evidence>
<dbReference type="EMBL" id="CP000270">
    <property type="protein sequence ID" value="ABE31139.1"/>
    <property type="molecule type" value="Genomic_DNA"/>
</dbReference>
<accession>Q13XQ0</accession>
<keyword evidence="2" id="KW-1185">Reference proteome</keyword>
<dbReference type="Proteomes" id="UP000001817">
    <property type="component" value="Chromosome 1"/>
</dbReference>
<proteinExistence type="predicted"/>
<dbReference type="AlphaFoldDB" id="Q13XQ0"/>
<gene>
    <name evidence="1" type="ORF">Bxe_A1823</name>
</gene>
<protein>
    <submittedName>
        <fullName evidence="1">Uncharacterized protein</fullName>
    </submittedName>
</protein>
<dbReference type="OrthoDB" id="2866001at2"/>
<name>Q13XQ0_PARXL</name>
<dbReference type="KEGG" id="bxb:DR64_3985"/>
<dbReference type="eggNOG" id="COG0633">
    <property type="taxonomic scope" value="Bacteria"/>
</dbReference>
<dbReference type="PATRIC" id="fig|266265.5.peg.2727"/>
<sequence>MNDIAITPVSYVILTSKPGQYRTEAAGKLTPAEAWDYVYCGRHLATFVIATLYGEARIRVVDESGDAAVNDMPVRFLEKFPDRDAAFKALQILVGTRNSDAQLLQRVGARAA</sequence>
<reference evidence="1 2" key="1">
    <citation type="journal article" date="2006" name="Proc. Natl. Acad. Sci. U.S.A.">
        <title>Burkholderia xenovorans LB400 harbors a multi-replicon, 9.73-Mbp genome shaped for versatility.</title>
        <authorList>
            <person name="Chain P.S."/>
            <person name="Denef V.J."/>
            <person name="Konstantinidis K.T."/>
            <person name="Vergez L.M."/>
            <person name="Agullo L."/>
            <person name="Reyes V.L."/>
            <person name="Hauser L."/>
            <person name="Cordova M."/>
            <person name="Gomez L."/>
            <person name="Gonzalez M."/>
            <person name="Land M."/>
            <person name="Lao V."/>
            <person name="Larimer F."/>
            <person name="LiPuma J.J."/>
            <person name="Mahenthiralingam E."/>
            <person name="Malfatti S.A."/>
            <person name="Marx C.J."/>
            <person name="Parnell J.J."/>
            <person name="Ramette A."/>
            <person name="Richardson P."/>
            <person name="Seeger M."/>
            <person name="Smith D."/>
            <person name="Spilker T."/>
            <person name="Sul W.J."/>
            <person name="Tsoi T.V."/>
            <person name="Ulrich L.E."/>
            <person name="Zhulin I.B."/>
            <person name="Tiedje J.M."/>
        </authorList>
    </citation>
    <scope>NUCLEOTIDE SEQUENCE [LARGE SCALE GENOMIC DNA]</scope>
    <source>
        <strain evidence="1 2">LB400</strain>
    </source>
</reference>
<dbReference type="STRING" id="266265.Bxe_A1823"/>
<evidence type="ECO:0000313" key="2">
    <source>
        <dbReference type="Proteomes" id="UP000001817"/>
    </source>
</evidence>
<organism evidence="1 2">
    <name type="scientific">Paraburkholderia xenovorans (strain LB400)</name>
    <dbReference type="NCBI Taxonomy" id="266265"/>
    <lineage>
        <taxon>Bacteria</taxon>
        <taxon>Pseudomonadati</taxon>
        <taxon>Pseudomonadota</taxon>
        <taxon>Betaproteobacteria</taxon>
        <taxon>Burkholderiales</taxon>
        <taxon>Burkholderiaceae</taxon>
        <taxon>Paraburkholderia</taxon>
    </lineage>
</organism>
<dbReference type="KEGG" id="bxe:Bxe_A1823"/>